<keyword evidence="2" id="KW-1185">Reference proteome</keyword>
<gene>
    <name evidence="1" type="ORF">FBU59_002582</name>
</gene>
<comment type="caution">
    <text evidence="1">The sequence shown here is derived from an EMBL/GenBank/DDBJ whole genome shotgun (WGS) entry which is preliminary data.</text>
</comment>
<organism evidence="1 2">
    <name type="scientific">Linderina macrospora</name>
    <dbReference type="NCBI Taxonomy" id="4868"/>
    <lineage>
        <taxon>Eukaryota</taxon>
        <taxon>Fungi</taxon>
        <taxon>Fungi incertae sedis</taxon>
        <taxon>Zoopagomycota</taxon>
        <taxon>Kickxellomycotina</taxon>
        <taxon>Kickxellomycetes</taxon>
        <taxon>Kickxellales</taxon>
        <taxon>Kickxellaceae</taxon>
        <taxon>Linderina</taxon>
    </lineage>
</organism>
<protein>
    <submittedName>
        <fullName evidence="1">Uncharacterized protein</fullName>
    </submittedName>
</protein>
<sequence>MSVVTMHGILFDVACIMIFTSPTFLMLLQRTFLPRFIKFEKNIHAHKVAAYTMLFWAAVHIGKILV</sequence>
<name>A0ACC1JAN0_9FUNG</name>
<dbReference type="EMBL" id="JANBPW010001445">
    <property type="protein sequence ID" value="KAJ1944497.1"/>
    <property type="molecule type" value="Genomic_DNA"/>
</dbReference>
<accession>A0ACC1JAN0</accession>
<evidence type="ECO:0000313" key="2">
    <source>
        <dbReference type="Proteomes" id="UP001150603"/>
    </source>
</evidence>
<dbReference type="Proteomes" id="UP001150603">
    <property type="component" value="Unassembled WGS sequence"/>
</dbReference>
<proteinExistence type="predicted"/>
<reference evidence="1" key="1">
    <citation type="submission" date="2022-07" db="EMBL/GenBank/DDBJ databases">
        <title>Phylogenomic reconstructions and comparative analyses of Kickxellomycotina fungi.</title>
        <authorList>
            <person name="Reynolds N.K."/>
            <person name="Stajich J.E."/>
            <person name="Barry K."/>
            <person name="Grigoriev I.V."/>
            <person name="Crous P."/>
            <person name="Smith M.E."/>
        </authorList>
    </citation>
    <scope>NUCLEOTIDE SEQUENCE</scope>
    <source>
        <strain evidence="1">NRRL 5244</strain>
    </source>
</reference>
<evidence type="ECO:0000313" key="1">
    <source>
        <dbReference type="EMBL" id="KAJ1944497.1"/>
    </source>
</evidence>